<evidence type="ECO:0000256" key="1">
    <source>
        <dbReference type="SAM" id="MobiDB-lite"/>
    </source>
</evidence>
<feature type="region of interest" description="Disordered" evidence="1">
    <location>
        <begin position="124"/>
        <end position="182"/>
    </location>
</feature>
<evidence type="ECO:0000259" key="2">
    <source>
        <dbReference type="Pfam" id="PF11878"/>
    </source>
</evidence>
<organism evidence="3 4">
    <name type="scientific">Paramuricea clavata</name>
    <name type="common">Red gorgonian</name>
    <name type="synonym">Violescent sea-whip</name>
    <dbReference type="NCBI Taxonomy" id="317549"/>
    <lineage>
        <taxon>Eukaryota</taxon>
        <taxon>Metazoa</taxon>
        <taxon>Cnidaria</taxon>
        <taxon>Anthozoa</taxon>
        <taxon>Octocorallia</taxon>
        <taxon>Malacalcyonacea</taxon>
        <taxon>Plexauridae</taxon>
        <taxon>Paramuricea</taxon>
    </lineage>
</organism>
<feature type="compositionally biased region" description="Polar residues" evidence="1">
    <location>
        <begin position="409"/>
        <end position="427"/>
    </location>
</feature>
<evidence type="ECO:0000313" key="4">
    <source>
        <dbReference type="Proteomes" id="UP001152795"/>
    </source>
</evidence>
<dbReference type="Proteomes" id="UP001152795">
    <property type="component" value="Unassembled WGS sequence"/>
</dbReference>
<keyword evidence="4" id="KW-1185">Reference proteome</keyword>
<dbReference type="GO" id="GO:0007264">
    <property type="term" value="P:small GTPase-mediated signal transduction"/>
    <property type="evidence" value="ECO:0007669"/>
    <property type="project" value="InterPro"/>
</dbReference>
<dbReference type="OrthoDB" id="47328at2759"/>
<proteinExistence type="predicted"/>
<gene>
    <name evidence="3" type="ORF">PACLA_8A082259</name>
</gene>
<dbReference type="InterPro" id="IPR021816">
    <property type="entry name" value="DOCK_C/D_N"/>
</dbReference>
<dbReference type="PANTHER" id="PTHR23317">
    <property type="entry name" value="DEDICATOR OF CYTOKINESIS DOCK"/>
    <property type="match status" value="1"/>
</dbReference>
<reference evidence="3" key="1">
    <citation type="submission" date="2020-04" db="EMBL/GenBank/DDBJ databases">
        <authorList>
            <person name="Alioto T."/>
            <person name="Alioto T."/>
            <person name="Gomez Garrido J."/>
        </authorList>
    </citation>
    <scope>NUCLEOTIDE SEQUENCE</scope>
    <source>
        <strain evidence="3">A484AB</strain>
    </source>
</reference>
<name>A0A6S7J1H4_PARCT</name>
<feature type="region of interest" description="Disordered" evidence="1">
    <location>
        <begin position="409"/>
        <end position="468"/>
    </location>
</feature>
<evidence type="ECO:0000313" key="3">
    <source>
        <dbReference type="EMBL" id="CAB4011292.1"/>
    </source>
</evidence>
<dbReference type="AlphaFoldDB" id="A0A6S7J1H4"/>
<dbReference type="PANTHER" id="PTHR23317:SF76">
    <property type="entry name" value="LD20667P"/>
    <property type="match status" value="1"/>
</dbReference>
<protein>
    <recommendedName>
        <fullName evidence="2">Dedicator of cytokinesis C/D N-terminal domain-containing protein</fullName>
    </recommendedName>
</protein>
<feature type="compositionally biased region" description="Basic and acidic residues" evidence="1">
    <location>
        <begin position="146"/>
        <end position="164"/>
    </location>
</feature>
<dbReference type="GO" id="GO:0005085">
    <property type="term" value="F:guanyl-nucleotide exchange factor activity"/>
    <property type="evidence" value="ECO:0007669"/>
    <property type="project" value="InterPro"/>
</dbReference>
<feature type="compositionally biased region" description="Basic and acidic residues" evidence="1">
    <location>
        <begin position="124"/>
        <end position="139"/>
    </location>
</feature>
<feature type="domain" description="Dedicator of cytokinesis C/D N-terminal" evidence="2">
    <location>
        <begin position="41"/>
        <end position="155"/>
    </location>
</feature>
<accession>A0A6S7J1H4</accession>
<dbReference type="EMBL" id="CACRXK020007100">
    <property type="protein sequence ID" value="CAB4011292.1"/>
    <property type="molecule type" value="Genomic_DNA"/>
</dbReference>
<feature type="compositionally biased region" description="Basic and acidic residues" evidence="1">
    <location>
        <begin position="437"/>
        <end position="446"/>
    </location>
</feature>
<comment type="caution">
    <text evidence="3">The sequence shown here is derived from an EMBL/GenBank/DDBJ whole genome shotgun (WGS) entry which is preliminary data.</text>
</comment>
<sequence>MYSPKSPTFLHLPLPIPNRLFVNKNFSLSPLSPIRKISQTKLVQPLDFEKYILENQPLAENDPETKLLEFPDDDIEVTTIHRQHRTVHPYIPKDPGADTDPLVVDCVKLYTSDWHVVNRRYQFRSKEEGKPDSRRRTEKTGSFLEELPKHNYEIDEEKARKENDTPDSGENGKASPADDLPKGTLAASIVDLQTCTPDELLPAVLDQIPIDEVDGANSDYRQFERIGSLFSVSLDETDDGTERRIPPSIPQQHSGQRVLVKCLALKLELDIEPFFASMALYDGRVKKKISENFYFDMNTDEHKKLVGKYNPKVDITTLSRAAIFSITYPSSDVFLVLKLEKVFQQGDISEAAEPYIRETDLSKNKDKLTQAAGMNCDRLGKYRMPFAWTAIHLIDIINGVAHNDVGTATSTEKDTAVSTGSQRKNSPPESPATPTYLKKEKVDSLPRRANSISSQRRSMYGDLDDSSPDLSSFRPVTLTVKSFFKQESDKLKDDDLFKFLADLRRPTSLLKRLKCIPGVLKLDISPPGDKPPYCLTSELQQIHPYQDGQVRPFKEVEEFVPKEVFAPYVAYK</sequence>
<dbReference type="Pfam" id="PF11878">
    <property type="entry name" value="DOCK_C-D_N"/>
    <property type="match status" value="1"/>
</dbReference>
<dbReference type="InterPro" id="IPR026791">
    <property type="entry name" value="DOCK"/>
</dbReference>